<comment type="caution">
    <text evidence="2">The sequence shown here is derived from an EMBL/GenBank/DDBJ whole genome shotgun (WGS) entry which is preliminary data.</text>
</comment>
<dbReference type="Proteomes" id="UP000638188">
    <property type="component" value="Unassembled WGS sequence"/>
</dbReference>
<evidence type="ECO:0000259" key="1">
    <source>
        <dbReference type="PROSITE" id="PS51163"/>
    </source>
</evidence>
<dbReference type="PANTHER" id="PTHR42828:SF3">
    <property type="entry name" value="THREONYLCARBAMOYL-AMP SYNTHASE"/>
    <property type="match status" value="1"/>
</dbReference>
<dbReference type="SUPFAM" id="SSF55821">
    <property type="entry name" value="YrdC/RibB"/>
    <property type="match status" value="1"/>
</dbReference>
<dbReference type="NCBIfam" id="TIGR00057">
    <property type="entry name" value="L-threonylcarbamoyladenylate synthase"/>
    <property type="match status" value="1"/>
</dbReference>
<protein>
    <submittedName>
        <fullName evidence="2">Threonylcarbamoyl-AMP synthase</fullName>
    </submittedName>
</protein>
<proteinExistence type="predicted"/>
<reference evidence="3" key="1">
    <citation type="journal article" date="2019" name="Int. J. Syst. Evol. Microbiol.">
        <title>The Global Catalogue of Microorganisms (GCM) 10K type strain sequencing project: providing services to taxonomists for standard genome sequencing and annotation.</title>
        <authorList>
            <consortium name="The Broad Institute Genomics Platform"/>
            <consortium name="The Broad Institute Genome Sequencing Center for Infectious Disease"/>
            <person name="Wu L."/>
            <person name="Ma J."/>
        </authorList>
    </citation>
    <scope>NUCLEOTIDE SEQUENCE [LARGE SCALE GENOMIC DNA]</scope>
    <source>
        <strain evidence="3">CGMCC 1.12482</strain>
    </source>
</reference>
<dbReference type="RefSeq" id="WP_150277407.1">
    <property type="nucleotide sequence ID" value="NZ_BMFF01000001.1"/>
</dbReference>
<feature type="domain" description="YrdC-like" evidence="1">
    <location>
        <begin position="14"/>
        <end position="200"/>
    </location>
</feature>
<name>A0ABQ1P116_9GAMM</name>
<accession>A0ABQ1P116</accession>
<dbReference type="InterPro" id="IPR006070">
    <property type="entry name" value="Sua5-like_dom"/>
</dbReference>
<organism evidence="2 3">
    <name type="scientific">Halopseudomonas salina</name>
    <dbReference type="NCBI Taxonomy" id="1323744"/>
    <lineage>
        <taxon>Bacteria</taxon>
        <taxon>Pseudomonadati</taxon>
        <taxon>Pseudomonadota</taxon>
        <taxon>Gammaproteobacteria</taxon>
        <taxon>Pseudomonadales</taxon>
        <taxon>Pseudomonadaceae</taxon>
        <taxon>Halopseudomonas</taxon>
    </lineage>
</organism>
<dbReference type="InterPro" id="IPR052532">
    <property type="entry name" value="SUA5_domain"/>
</dbReference>
<evidence type="ECO:0000313" key="2">
    <source>
        <dbReference type="EMBL" id="GGC88199.1"/>
    </source>
</evidence>
<sequence>MSQYFHIHPENPQVRLIRQAAEIIRKGGVVAYPTDSAYALGCHLGDKDALERIRRLRQLDDKHNFTLICRDLSELGVYAKVDNQTFRLLKACTPGPYTFILNATNEVPRRLLHPKRRTIGLRIPNHAITQALLEALGEPMMSVTLMLPGDDLPLTDPEMIRDRLGKQLDLIIDGGACNIEPTTVVSLLEGEPEVLRVGLGNPAPFGGAPEQ</sequence>
<dbReference type="InterPro" id="IPR017945">
    <property type="entry name" value="DHBP_synth_RibB-like_a/b_dom"/>
</dbReference>
<dbReference type="EMBL" id="BMFF01000001">
    <property type="protein sequence ID" value="GGC88199.1"/>
    <property type="molecule type" value="Genomic_DNA"/>
</dbReference>
<evidence type="ECO:0000313" key="3">
    <source>
        <dbReference type="Proteomes" id="UP000638188"/>
    </source>
</evidence>
<dbReference type="PANTHER" id="PTHR42828">
    <property type="entry name" value="DHBP SYNTHASE RIBB-LIKE ALPHA/BETA DOMAIN-CONTAINING PROTEIN"/>
    <property type="match status" value="1"/>
</dbReference>
<dbReference type="PROSITE" id="PS51163">
    <property type="entry name" value="YRDC"/>
    <property type="match status" value="1"/>
</dbReference>
<keyword evidence="3" id="KW-1185">Reference proteome</keyword>
<gene>
    <name evidence="2" type="ORF">GCM10007418_04920</name>
</gene>
<dbReference type="Gene3D" id="3.90.870.10">
    <property type="entry name" value="DHBP synthase"/>
    <property type="match status" value="1"/>
</dbReference>
<dbReference type="Pfam" id="PF01300">
    <property type="entry name" value="Sua5_yciO_yrdC"/>
    <property type="match status" value="1"/>
</dbReference>